<dbReference type="EMBL" id="AUPZ01000005">
    <property type="protein sequence ID" value="EQB39956.1"/>
    <property type="molecule type" value="Genomic_DNA"/>
</dbReference>
<proteinExistence type="predicted"/>
<comment type="caution">
    <text evidence="2">The sequence shown here is derived from an EMBL/GenBank/DDBJ whole genome shotgun (WGS) entry which is preliminary data.</text>
</comment>
<feature type="transmembrane region" description="Helical" evidence="1">
    <location>
        <begin position="37"/>
        <end position="56"/>
    </location>
</feature>
<accession>T0JP53</accession>
<evidence type="ECO:0000313" key="3">
    <source>
        <dbReference type="Proteomes" id="UP000015520"/>
    </source>
</evidence>
<dbReference type="STRING" id="1172190.M947_05065"/>
<dbReference type="OrthoDB" id="5334116at2"/>
<dbReference type="RefSeq" id="WP_021287284.1">
    <property type="nucleotide sequence ID" value="NZ_AUPZ01000005.1"/>
</dbReference>
<protein>
    <submittedName>
        <fullName evidence="2">Uncharacterized protein</fullName>
    </submittedName>
</protein>
<dbReference type="Proteomes" id="UP000015520">
    <property type="component" value="Unassembled WGS sequence"/>
</dbReference>
<keyword evidence="3" id="KW-1185">Reference proteome</keyword>
<keyword evidence="1" id="KW-0472">Membrane</keyword>
<keyword evidence="1" id="KW-1133">Transmembrane helix</keyword>
<gene>
    <name evidence="2" type="ORF">M947_05065</name>
</gene>
<sequence>MFDFLDSDWFNIGLEILFLILISYDIKRYAQTKKKEYIVNIVLTIGFAIWVLYPYYKSYFGWDEGQKQELISTCADENDTKLCKCVDEALFKGFTYEEYKAQDRNSSEFKEFIEDAKEECLDESWF</sequence>
<organism evidence="2 3">
    <name type="scientific">Sulfurimonas hongkongensis</name>
    <dbReference type="NCBI Taxonomy" id="1172190"/>
    <lineage>
        <taxon>Bacteria</taxon>
        <taxon>Pseudomonadati</taxon>
        <taxon>Campylobacterota</taxon>
        <taxon>Epsilonproteobacteria</taxon>
        <taxon>Campylobacterales</taxon>
        <taxon>Sulfurimonadaceae</taxon>
        <taxon>Sulfurimonas</taxon>
    </lineage>
</organism>
<dbReference type="PATRIC" id="fig|1172190.3.peg.989"/>
<name>T0JP53_9BACT</name>
<dbReference type="AlphaFoldDB" id="T0JP53"/>
<reference evidence="2 3" key="1">
    <citation type="submission" date="2013-07" db="EMBL/GenBank/DDBJ databases">
        <title>Sulfurimonas hongkongensis AST-10 Genome Sequencing.</title>
        <authorList>
            <person name="Cai L."/>
            <person name="Zhang T."/>
        </authorList>
    </citation>
    <scope>NUCLEOTIDE SEQUENCE [LARGE SCALE GENOMIC DNA]</scope>
    <source>
        <strain evidence="2 3">AST-10</strain>
    </source>
</reference>
<evidence type="ECO:0000313" key="2">
    <source>
        <dbReference type="EMBL" id="EQB39956.1"/>
    </source>
</evidence>
<evidence type="ECO:0000256" key="1">
    <source>
        <dbReference type="SAM" id="Phobius"/>
    </source>
</evidence>
<feature type="transmembrane region" description="Helical" evidence="1">
    <location>
        <begin position="12"/>
        <end position="30"/>
    </location>
</feature>
<keyword evidence="1" id="KW-0812">Transmembrane</keyword>